<comment type="caution">
    <text evidence="1">The sequence shown here is derived from an EMBL/GenBank/DDBJ whole genome shotgun (WGS) entry which is preliminary data.</text>
</comment>
<evidence type="ECO:0000313" key="1">
    <source>
        <dbReference type="EMBL" id="KAJ4435158.1"/>
    </source>
</evidence>
<dbReference type="EMBL" id="JAJSOF020000025">
    <property type="protein sequence ID" value="KAJ4435158.1"/>
    <property type="molecule type" value="Genomic_DNA"/>
</dbReference>
<sequence length="106" mass="11079">MAGLCEGGNEPPGSLKVLGVRDAGLITRSLLLINVLCLLGILLYPDSAPGLERVSDRVRGKRNAGTGSICNAERAEGVYYGNAARGGCARTCYLPSDEGSKLLRAE</sequence>
<evidence type="ECO:0000313" key="2">
    <source>
        <dbReference type="Proteomes" id="UP001148838"/>
    </source>
</evidence>
<organism evidence="1 2">
    <name type="scientific">Periplaneta americana</name>
    <name type="common">American cockroach</name>
    <name type="synonym">Blatta americana</name>
    <dbReference type="NCBI Taxonomy" id="6978"/>
    <lineage>
        <taxon>Eukaryota</taxon>
        <taxon>Metazoa</taxon>
        <taxon>Ecdysozoa</taxon>
        <taxon>Arthropoda</taxon>
        <taxon>Hexapoda</taxon>
        <taxon>Insecta</taxon>
        <taxon>Pterygota</taxon>
        <taxon>Neoptera</taxon>
        <taxon>Polyneoptera</taxon>
        <taxon>Dictyoptera</taxon>
        <taxon>Blattodea</taxon>
        <taxon>Blattoidea</taxon>
        <taxon>Blattidae</taxon>
        <taxon>Blattinae</taxon>
        <taxon>Periplaneta</taxon>
    </lineage>
</organism>
<proteinExistence type="predicted"/>
<dbReference type="Proteomes" id="UP001148838">
    <property type="component" value="Unassembled WGS sequence"/>
</dbReference>
<keyword evidence="2" id="KW-1185">Reference proteome</keyword>
<accession>A0ABQ8SMD3</accession>
<gene>
    <name evidence="1" type="ORF">ANN_23734</name>
</gene>
<name>A0ABQ8SMD3_PERAM</name>
<reference evidence="1 2" key="1">
    <citation type="journal article" date="2022" name="Allergy">
        <title>Genome assembly and annotation of Periplaneta americana reveal a comprehensive cockroach allergen profile.</title>
        <authorList>
            <person name="Wang L."/>
            <person name="Xiong Q."/>
            <person name="Saelim N."/>
            <person name="Wang L."/>
            <person name="Nong W."/>
            <person name="Wan A.T."/>
            <person name="Shi M."/>
            <person name="Liu X."/>
            <person name="Cao Q."/>
            <person name="Hui J.H.L."/>
            <person name="Sookrung N."/>
            <person name="Leung T.F."/>
            <person name="Tungtrongchitr A."/>
            <person name="Tsui S.K.W."/>
        </authorList>
    </citation>
    <scope>NUCLEOTIDE SEQUENCE [LARGE SCALE GENOMIC DNA]</scope>
    <source>
        <strain evidence="1">PWHHKU_190912</strain>
    </source>
</reference>
<protein>
    <submittedName>
        <fullName evidence="1">Uncharacterized protein</fullName>
    </submittedName>
</protein>